<proteinExistence type="predicted"/>
<gene>
    <name evidence="1" type="ORF">METZ01_LOCUS507175</name>
</gene>
<protein>
    <submittedName>
        <fullName evidence="1">Uncharacterized protein</fullName>
    </submittedName>
</protein>
<reference evidence="1" key="1">
    <citation type="submission" date="2018-05" db="EMBL/GenBank/DDBJ databases">
        <authorList>
            <person name="Lanie J.A."/>
            <person name="Ng W.-L."/>
            <person name="Kazmierczak K.M."/>
            <person name="Andrzejewski T.M."/>
            <person name="Davidsen T.M."/>
            <person name="Wayne K.J."/>
            <person name="Tettelin H."/>
            <person name="Glass J.I."/>
            <person name="Rusch D."/>
            <person name="Podicherti R."/>
            <person name="Tsui H.-C.T."/>
            <person name="Winkler M.E."/>
        </authorList>
    </citation>
    <scope>NUCLEOTIDE SEQUENCE</scope>
</reference>
<dbReference type="EMBL" id="UINC01224619">
    <property type="protein sequence ID" value="SVE54321.1"/>
    <property type="molecule type" value="Genomic_DNA"/>
</dbReference>
<dbReference type="AlphaFoldDB" id="A0A383EC78"/>
<sequence>MGLALSNVLFPPVIVLGRFQLASLRELVDASVLISHLTLEVILGAIVHHHDVGGDGPVFP</sequence>
<accession>A0A383EC78</accession>
<name>A0A383EC78_9ZZZZ</name>
<organism evidence="1">
    <name type="scientific">marine metagenome</name>
    <dbReference type="NCBI Taxonomy" id="408172"/>
    <lineage>
        <taxon>unclassified sequences</taxon>
        <taxon>metagenomes</taxon>
        <taxon>ecological metagenomes</taxon>
    </lineage>
</organism>
<evidence type="ECO:0000313" key="1">
    <source>
        <dbReference type="EMBL" id="SVE54321.1"/>
    </source>
</evidence>